<keyword evidence="3" id="KW-1185">Reference proteome</keyword>
<reference evidence="2" key="1">
    <citation type="journal article" date="2021" name="Sci. Rep.">
        <title>Diploid genomic architecture of Nitzschia inconspicua, an elite biomass production diatom.</title>
        <authorList>
            <person name="Oliver A."/>
            <person name="Podell S."/>
            <person name="Pinowska A."/>
            <person name="Traller J.C."/>
            <person name="Smith S.R."/>
            <person name="McClure R."/>
            <person name="Beliaev A."/>
            <person name="Bohutskyi P."/>
            <person name="Hill E.A."/>
            <person name="Rabines A."/>
            <person name="Zheng H."/>
            <person name="Allen L.Z."/>
            <person name="Kuo A."/>
            <person name="Grigoriev I.V."/>
            <person name="Allen A.E."/>
            <person name="Hazlebeck D."/>
            <person name="Allen E.E."/>
        </authorList>
    </citation>
    <scope>NUCLEOTIDE SEQUENCE</scope>
    <source>
        <strain evidence="2">Hildebrandi</strain>
    </source>
</reference>
<gene>
    <name evidence="2" type="ORF">IV203_012373</name>
</gene>
<protein>
    <submittedName>
        <fullName evidence="2">Uncharacterized protein</fullName>
    </submittedName>
</protein>
<keyword evidence="1" id="KW-0472">Membrane</keyword>
<keyword evidence="1" id="KW-1133">Transmembrane helix</keyword>
<sequence>MANTTSTTGGATSITGKKKFEPIYTEEKAMRLIRTYTAIVSMSLLIGWNQLMILHPLEEIDKEMKHMDPSEISAIPLPLFQVAAFVMFPVVVLLGYWTVNDSSTLIWNMLNLIKLTGYVYALFALSGNYLVQNWEHSLIAALYVATLLASTAKEVGTSDIFKVLPFYDMDDVISTCRLYTTLLCTIPFQILSVLDHGMQIQRWPVPVLLGSTYGYAFGTLLGILTSYINRRRNENKFH</sequence>
<evidence type="ECO:0000313" key="3">
    <source>
        <dbReference type="Proteomes" id="UP000693970"/>
    </source>
</evidence>
<reference evidence="2" key="2">
    <citation type="submission" date="2021-04" db="EMBL/GenBank/DDBJ databases">
        <authorList>
            <person name="Podell S."/>
        </authorList>
    </citation>
    <scope>NUCLEOTIDE SEQUENCE</scope>
    <source>
        <strain evidence="2">Hildebrandi</strain>
    </source>
</reference>
<keyword evidence="1" id="KW-0812">Transmembrane</keyword>
<accession>A0A9K3KUG9</accession>
<name>A0A9K3KUG9_9STRA</name>
<comment type="caution">
    <text evidence="2">The sequence shown here is derived from an EMBL/GenBank/DDBJ whole genome shotgun (WGS) entry which is preliminary data.</text>
</comment>
<evidence type="ECO:0000313" key="2">
    <source>
        <dbReference type="EMBL" id="KAG7349776.1"/>
    </source>
</evidence>
<dbReference type="OrthoDB" id="37809at2759"/>
<feature type="transmembrane region" description="Helical" evidence="1">
    <location>
        <begin position="36"/>
        <end position="57"/>
    </location>
</feature>
<dbReference type="EMBL" id="JAGRRH010000019">
    <property type="protein sequence ID" value="KAG7349776.1"/>
    <property type="molecule type" value="Genomic_DNA"/>
</dbReference>
<organism evidence="2 3">
    <name type="scientific">Nitzschia inconspicua</name>
    <dbReference type="NCBI Taxonomy" id="303405"/>
    <lineage>
        <taxon>Eukaryota</taxon>
        <taxon>Sar</taxon>
        <taxon>Stramenopiles</taxon>
        <taxon>Ochrophyta</taxon>
        <taxon>Bacillariophyta</taxon>
        <taxon>Bacillariophyceae</taxon>
        <taxon>Bacillariophycidae</taxon>
        <taxon>Bacillariales</taxon>
        <taxon>Bacillariaceae</taxon>
        <taxon>Nitzschia</taxon>
    </lineage>
</organism>
<dbReference type="Proteomes" id="UP000693970">
    <property type="component" value="Unassembled WGS sequence"/>
</dbReference>
<feature type="transmembrane region" description="Helical" evidence="1">
    <location>
        <begin position="111"/>
        <end position="131"/>
    </location>
</feature>
<dbReference type="AlphaFoldDB" id="A0A9K3KUG9"/>
<feature type="transmembrane region" description="Helical" evidence="1">
    <location>
        <begin position="77"/>
        <end position="99"/>
    </location>
</feature>
<evidence type="ECO:0000256" key="1">
    <source>
        <dbReference type="SAM" id="Phobius"/>
    </source>
</evidence>
<proteinExistence type="predicted"/>
<feature type="transmembrane region" description="Helical" evidence="1">
    <location>
        <begin position="206"/>
        <end position="228"/>
    </location>
</feature>